<accession>A0ABW9X4U7</accession>
<dbReference type="Proteomes" id="UP000452293">
    <property type="component" value="Unassembled WGS sequence"/>
</dbReference>
<keyword evidence="2" id="KW-1185">Reference proteome</keyword>
<reference evidence="1 2" key="1">
    <citation type="journal article" date="2019" name="Nat. Med.">
        <title>A library of human gut bacterial isolates paired with longitudinal multiomics data enables mechanistic microbiome research.</title>
        <authorList>
            <person name="Poyet M."/>
            <person name="Groussin M."/>
            <person name="Gibbons S.M."/>
            <person name="Avila-Pacheco J."/>
            <person name="Jiang X."/>
            <person name="Kearney S.M."/>
            <person name="Perrotta A.R."/>
            <person name="Berdy B."/>
            <person name="Zhao S."/>
            <person name="Lieberman T.D."/>
            <person name="Swanson P.K."/>
            <person name="Smith M."/>
            <person name="Roesemann S."/>
            <person name="Alexander J.E."/>
            <person name="Rich S.A."/>
            <person name="Livny J."/>
            <person name="Vlamakis H."/>
            <person name="Clish C."/>
            <person name="Bullock K."/>
            <person name="Deik A."/>
            <person name="Scott J."/>
            <person name="Pierce K.A."/>
            <person name="Xavier R.J."/>
            <person name="Alm E.J."/>
        </authorList>
    </citation>
    <scope>NUCLEOTIDE SEQUENCE [LARGE SCALE GENOMIC DNA]</scope>
    <source>
        <strain evidence="1 2">BIOML-A1</strain>
    </source>
</reference>
<gene>
    <name evidence="1" type="ORF">GT718_11840</name>
</gene>
<evidence type="ECO:0000313" key="1">
    <source>
        <dbReference type="EMBL" id="MZL78040.1"/>
    </source>
</evidence>
<comment type="caution">
    <text evidence="1">The sequence shown here is derived from an EMBL/GenBank/DDBJ whole genome shotgun (WGS) entry which is preliminary data.</text>
</comment>
<evidence type="ECO:0000313" key="2">
    <source>
        <dbReference type="Proteomes" id="UP000452293"/>
    </source>
</evidence>
<protein>
    <submittedName>
        <fullName evidence="1">Uncharacterized protein</fullName>
    </submittedName>
</protein>
<organism evidence="1 2">
    <name type="scientific">Blautia massiliensis</name>
    <name type="common">ex Durand et al. 2017</name>
    <dbReference type="NCBI Taxonomy" id="1737424"/>
    <lineage>
        <taxon>Bacteria</taxon>
        <taxon>Bacillati</taxon>
        <taxon>Bacillota</taxon>
        <taxon>Clostridia</taxon>
        <taxon>Lachnospirales</taxon>
        <taxon>Lachnospiraceae</taxon>
        <taxon>Blautia</taxon>
    </lineage>
</organism>
<dbReference type="EMBL" id="WWVW01000021">
    <property type="protein sequence ID" value="MZL78040.1"/>
    <property type="molecule type" value="Genomic_DNA"/>
</dbReference>
<sequence>MKKTINLLNEVVKMGFSREKALRDIDASLDEELRTENRKPLMEEEIPDQLYEDILFGFRCEAEEP</sequence>
<proteinExistence type="predicted"/>
<name>A0ABW9X4U7_9FIRM</name>